<feature type="transmembrane region" description="Helical" evidence="1">
    <location>
        <begin position="293"/>
        <end position="316"/>
    </location>
</feature>
<keyword evidence="1" id="KW-0472">Membrane</keyword>
<keyword evidence="1" id="KW-1133">Transmembrane helix</keyword>
<feature type="transmembrane region" description="Helical" evidence="1">
    <location>
        <begin position="268"/>
        <end position="286"/>
    </location>
</feature>
<dbReference type="AlphaFoldDB" id="A0A096AAS5"/>
<proteinExistence type="predicted"/>
<feature type="transmembrane region" description="Helical" evidence="1">
    <location>
        <begin position="238"/>
        <end position="262"/>
    </location>
</feature>
<keyword evidence="1" id="KW-0812">Transmembrane</keyword>
<organism evidence="2 3">
    <name type="scientific">Corynebacterium freneyi DNF00450</name>
    <dbReference type="NCBI Taxonomy" id="1287475"/>
    <lineage>
        <taxon>Bacteria</taxon>
        <taxon>Bacillati</taxon>
        <taxon>Actinomycetota</taxon>
        <taxon>Actinomycetes</taxon>
        <taxon>Mycobacteriales</taxon>
        <taxon>Corynebacteriaceae</taxon>
        <taxon>Corynebacterium</taxon>
    </lineage>
</organism>
<protein>
    <submittedName>
        <fullName evidence="2">Uncharacterized protein</fullName>
    </submittedName>
</protein>
<evidence type="ECO:0000256" key="1">
    <source>
        <dbReference type="SAM" id="Phobius"/>
    </source>
</evidence>
<evidence type="ECO:0000313" key="2">
    <source>
        <dbReference type="EMBL" id="KGF18014.1"/>
    </source>
</evidence>
<sequence>MSVADRIAQQEQQKREDRILGEIAALREEIGEMTSKSSSPDVDVQTLAERIDLLRQAQNGTLETVVDLISRSSDDASGTTLSDVGEHLARQQTAIDELTKTVVTLGEMLAGSEKVTLADGSETTRRDIDAASTARRLEKKIEGLSSTSEALAREVAAKSKVSLDTGKVVDLLTERFENKFDKVIEERAAETVAAIEAIERRMDHEAPQGRAARRLEKATAAITASADRVEQAEKRMTWAGVGSIMMSLVPLAVVALAAGLVVDLGAEIYGIGPLFSWIWGGFEAAAGWWKLPWAIVGLAGAAGLTGLVVWGGRWLYYVYNGWSSL</sequence>
<comment type="caution">
    <text evidence="2">The sequence shown here is derived from an EMBL/GenBank/DDBJ whole genome shotgun (WGS) entry which is preliminary data.</text>
</comment>
<evidence type="ECO:0000313" key="3">
    <source>
        <dbReference type="Proteomes" id="UP000029548"/>
    </source>
</evidence>
<name>A0A096AAS5_9CORY</name>
<dbReference type="EMBL" id="JRNE01000030">
    <property type="protein sequence ID" value="KGF18014.1"/>
    <property type="molecule type" value="Genomic_DNA"/>
</dbReference>
<gene>
    <name evidence="2" type="ORF">HMPREF1650_02900</name>
</gene>
<reference evidence="2 3" key="1">
    <citation type="submission" date="2014-07" db="EMBL/GenBank/DDBJ databases">
        <authorList>
            <person name="McCorrison J."/>
            <person name="Sanka R."/>
            <person name="Torralba M."/>
            <person name="Gillis M."/>
            <person name="Haft D.H."/>
            <person name="Methe B."/>
            <person name="Sutton G."/>
            <person name="Nelson K.E."/>
        </authorList>
    </citation>
    <scope>NUCLEOTIDE SEQUENCE [LARGE SCALE GENOMIC DNA]</scope>
    <source>
        <strain evidence="2 3">DNF00450</strain>
    </source>
</reference>
<dbReference type="eggNOG" id="ENOG5033R8P">
    <property type="taxonomic scope" value="Bacteria"/>
</dbReference>
<accession>A0A096AAS5</accession>
<dbReference type="Proteomes" id="UP000029548">
    <property type="component" value="Unassembled WGS sequence"/>
</dbReference>